<name>A0A172Y545_9CAUL</name>
<dbReference type="InterPro" id="IPR029063">
    <property type="entry name" value="SAM-dependent_MTases_sf"/>
</dbReference>
<dbReference type="RefSeq" id="WP_025976848.1">
    <property type="nucleotide sequence ID" value="NZ_CP015614.1"/>
</dbReference>
<evidence type="ECO:0000313" key="3">
    <source>
        <dbReference type="Proteomes" id="UP000077603"/>
    </source>
</evidence>
<dbReference type="AlphaFoldDB" id="A0A172Y545"/>
<dbReference type="eggNOG" id="COG2226">
    <property type="taxonomic scope" value="Bacteria"/>
</dbReference>
<accession>A0A172Y545</accession>
<protein>
    <recommendedName>
        <fullName evidence="1">Methyltransferase type 11 domain-containing protein</fullName>
    </recommendedName>
</protein>
<dbReference type="PANTHER" id="PTHR43861">
    <property type="entry name" value="TRANS-ACONITATE 2-METHYLTRANSFERASE-RELATED"/>
    <property type="match status" value="1"/>
</dbReference>
<feature type="domain" description="Methyltransferase type 11" evidence="1">
    <location>
        <begin position="86"/>
        <end position="185"/>
    </location>
</feature>
<dbReference type="PANTHER" id="PTHR43861:SF1">
    <property type="entry name" value="TRANS-ACONITATE 2-METHYLTRANSFERASE"/>
    <property type="match status" value="1"/>
</dbReference>
<evidence type="ECO:0000259" key="1">
    <source>
        <dbReference type="Pfam" id="PF08241"/>
    </source>
</evidence>
<dbReference type="Proteomes" id="UP000077603">
    <property type="component" value="Chromosome"/>
</dbReference>
<dbReference type="EMBL" id="CP015614">
    <property type="protein sequence ID" value="ANF54341.1"/>
    <property type="molecule type" value="Genomic_DNA"/>
</dbReference>
<dbReference type="InterPro" id="IPR013216">
    <property type="entry name" value="Methyltransf_11"/>
</dbReference>
<evidence type="ECO:0000313" key="2">
    <source>
        <dbReference type="EMBL" id="ANF54341.1"/>
    </source>
</evidence>
<reference evidence="2 3" key="1">
    <citation type="journal article" date="2014" name="Genome Announc.">
        <title>Genome Sequence of a Promising Hydrogen-Producing Facultative Anaerobic Bacterium, Brevundimonas naejangsanensis Strain B1.</title>
        <authorList>
            <person name="Su H."/>
            <person name="Zhang T."/>
            <person name="Bao M."/>
            <person name="Jiang Y."/>
            <person name="Wang Y."/>
            <person name="Tan T."/>
        </authorList>
    </citation>
    <scope>NUCLEOTIDE SEQUENCE [LARGE SCALE GENOMIC DNA]</scope>
    <source>
        <strain evidence="2 3">B1</strain>
    </source>
</reference>
<dbReference type="Pfam" id="PF08241">
    <property type="entry name" value="Methyltransf_11"/>
    <property type="match status" value="1"/>
</dbReference>
<gene>
    <name evidence="2" type="ORF">DA69_06060</name>
</gene>
<dbReference type="GO" id="GO:0008757">
    <property type="term" value="F:S-adenosylmethionine-dependent methyltransferase activity"/>
    <property type="evidence" value="ECO:0007669"/>
    <property type="project" value="InterPro"/>
</dbReference>
<dbReference type="Gene3D" id="3.40.50.150">
    <property type="entry name" value="Vaccinia Virus protein VP39"/>
    <property type="match status" value="1"/>
</dbReference>
<dbReference type="KEGG" id="bne:DA69_06060"/>
<sequence length="402" mass="43996">MSDIILEDKSSQYVGPDGRVDVQKLIKAYGHEEHALRADAYFASVSDPWTHHLRKPFSSLHETPAMLASYGVVLQMLQPRPDQVVVDFGCGTGWLSHAMALMGCRAIGLDISEAALNIARDATAAHPYLRDRPVTFLRIGDGKIPLEDESVDRLVCFDSFHHVADQAVWLSEFYRVLKPGGRAAFNEPGPNHAESDTSQHEMRQFGVIENNIVASEIRDTAYALGFTDMKMALFQDVPVMVSLEDHDLAIEQRSDIIMNHLGKAVAEGCVNRRVFVMVKPGEEAQDSRYLQAFAASISAVARPIEGGSAIKAALTNVGSGAWRPSGGEAGCVNLGVSTFLNGKPLLGEPERYMFIHEPVLPGQTVEVTFDIMHPPGAVIRLDMVSELVAWSSMNGGTPWESR</sequence>
<dbReference type="SUPFAM" id="SSF53335">
    <property type="entry name" value="S-adenosyl-L-methionine-dependent methyltransferases"/>
    <property type="match status" value="1"/>
</dbReference>
<dbReference type="OrthoDB" id="7170933at2"/>
<keyword evidence="3" id="KW-1185">Reference proteome</keyword>
<dbReference type="CDD" id="cd02440">
    <property type="entry name" value="AdoMet_MTases"/>
    <property type="match status" value="1"/>
</dbReference>
<proteinExistence type="predicted"/>
<organism evidence="2 3">
    <name type="scientific">Brevundimonas naejangsanensis</name>
    <dbReference type="NCBI Taxonomy" id="588932"/>
    <lineage>
        <taxon>Bacteria</taxon>
        <taxon>Pseudomonadati</taxon>
        <taxon>Pseudomonadota</taxon>
        <taxon>Alphaproteobacteria</taxon>
        <taxon>Caulobacterales</taxon>
        <taxon>Caulobacteraceae</taxon>
        <taxon>Brevundimonas</taxon>
    </lineage>
</organism>